<name>A0A0C2IF94_THEKT</name>
<dbReference type="PANTHER" id="PTHR45913">
    <property type="entry name" value="EPM2A-INTERACTING PROTEIN 1"/>
    <property type="match status" value="1"/>
</dbReference>
<evidence type="ECO:0000313" key="1">
    <source>
        <dbReference type="EMBL" id="KII64009.1"/>
    </source>
</evidence>
<dbReference type="Proteomes" id="UP000031668">
    <property type="component" value="Unassembled WGS sequence"/>
</dbReference>
<comment type="caution">
    <text evidence="1">The sequence shown here is derived from an EMBL/GenBank/DDBJ whole genome shotgun (WGS) entry which is preliminary data.</text>
</comment>
<reference evidence="1 2" key="1">
    <citation type="journal article" date="2014" name="Genome Biol. Evol.">
        <title>The genome of the myxosporean Thelohanellus kitauei shows adaptations to nutrient acquisition within its fish host.</title>
        <authorList>
            <person name="Yang Y."/>
            <person name="Xiong J."/>
            <person name="Zhou Z."/>
            <person name="Huo F."/>
            <person name="Miao W."/>
            <person name="Ran C."/>
            <person name="Liu Y."/>
            <person name="Zhang J."/>
            <person name="Feng J."/>
            <person name="Wang M."/>
            <person name="Wang M."/>
            <person name="Wang L."/>
            <person name="Yao B."/>
        </authorList>
    </citation>
    <scope>NUCLEOTIDE SEQUENCE [LARGE SCALE GENOMIC DNA]</scope>
    <source>
        <strain evidence="1">Wuqing</strain>
    </source>
</reference>
<dbReference type="OrthoDB" id="6431883at2759"/>
<dbReference type="PANTHER" id="PTHR45913:SF5">
    <property type="entry name" value="GENERAL TRANSCRIPTION FACTOR II-I REPEAT DOMAIN-CONTAINING PROTEIN 2A-LIKE PROTEIN"/>
    <property type="match status" value="1"/>
</dbReference>
<evidence type="ECO:0000313" key="2">
    <source>
        <dbReference type="Proteomes" id="UP000031668"/>
    </source>
</evidence>
<protein>
    <submittedName>
        <fullName evidence="1">Uncharacterized protein</fullName>
    </submittedName>
</protein>
<sequence length="106" mass="12281">MKRKGDDLICRELKSDWTDKFMFAPNSYGKPDSRKGFRHKKEGALDTQKSFFTKANEHSKSIVFASYEVPLLLARKKKPFTDAEEIIKPILKIAARMLDDKNCEKI</sequence>
<organism evidence="1 2">
    <name type="scientific">Thelohanellus kitauei</name>
    <name type="common">Myxosporean</name>
    <dbReference type="NCBI Taxonomy" id="669202"/>
    <lineage>
        <taxon>Eukaryota</taxon>
        <taxon>Metazoa</taxon>
        <taxon>Cnidaria</taxon>
        <taxon>Myxozoa</taxon>
        <taxon>Myxosporea</taxon>
        <taxon>Bivalvulida</taxon>
        <taxon>Platysporina</taxon>
        <taxon>Myxobolidae</taxon>
        <taxon>Thelohanellus</taxon>
    </lineage>
</organism>
<dbReference type="EMBL" id="JWZT01004477">
    <property type="protein sequence ID" value="KII64009.1"/>
    <property type="molecule type" value="Genomic_DNA"/>
</dbReference>
<gene>
    <name evidence="1" type="ORF">RF11_08820</name>
</gene>
<accession>A0A0C2IF94</accession>
<dbReference type="AlphaFoldDB" id="A0A0C2IF94"/>
<keyword evidence="2" id="KW-1185">Reference proteome</keyword>
<proteinExistence type="predicted"/>